<accession>A0A267E7Q0</accession>
<name>A0A267E7Q0_9PLAT</name>
<evidence type="ECO:0000313" key="1">
    <source>
        <dbReference type="EMBL" id="PAA57446.1"/>
    </source>
</evidence>
<dbReference type="EMBL" id="NIVC01002488">
    <property type="protein sequence ID" value="PAA57446.1"/>
    <property type="molecule type" value="Genomic_DNA"/>
</dbReference>
<gene>
    <name evidence="1" type="ORF">BOX15_Mlig028216g3</name>
</gene>
<dbReference type="Proteomes" id="UP000215902">
    <property type="component" value="Unassembled WGS sequence"/>
</dbReference>
<organism evidence="1 2">
    <name type="scientific">Macrostomum lignano</name>
    <dbReference type="NCBI Taxonomy" id="282301"/>
    <lineage>
        <taxon>Eukaryota</taxon>
        <taxon>Metazoa</taxon>
        <taxon>Spiralia</taxon>
        <taxon>Lophotrochozoa</taxon>
        <taxon>Platyhelminthes</taxon>
        <taxon>Rhabditophora</taxon>
        <taxon>Macrostomorpha</taxon>
        <taxon>Macrostomida</taxon>
        <taxon>Macrostomidae</taxon>
        <taxon>Macrostomum</taxon>
    </lineage>
</organism>
<evidence type="ECO:0000313" key="2">
    <source>
        <dbReference type="Proteomes" id="UP000215902"/>
    </source>
</evidence>
<keyword evidence="2" id="KW-1185">Reference proteome</keyword>
<protein>
    <submittedName>
        <fullName evidence="1">Uncharacterized protein</fullName>
    </submittedName>
</protein>
<comment type="caution">
    <text evidence="1">The sequence shown here is derived from an EMBL/GenBank/DDBJ whole genome shotgun (WGS) entry which is preliminary data.</text>
</comment>
<reference evidence="1 2" key="1">
    <citation type="submission" date="2017-06" db="EMBL/GenBank/DDBJ databases">
        <title>A platform for efficient transgenesis in Macrostomum lignano, a flatworm model organism for stem cell research.</title>
        <authorList>
            <person name="Berezikov E."/>
        </authorList>
    </citation>
    <scope>NUCLEOTIDE SEQUENCE [LARGE SCALE GENOMIC DNA]</scope>
    <source>
        <strain evidence="1">DV1</strain>
        <tissue evidence="1">Whole organism</tissue>
    </source>
</reference>
<proteinExistence type="predicted"/>
<dbReference type="AlphaFoldDB" id="A0A267E7Q0"/>
<sequence>MASVTANVINPSNQTIAARYNKELVEELDKINFADLPGGNELAALLTVLTASESSGQYGDPKFLTVYKKAYTIFRKSVCVTGTPFEVVHKRPVVRERSNQEADRLSVHLLDNPNQWKLSEATVVHVPDSYSEGLAAASLYLLLKDANITFEVFRNSSKVTEIPCLLEMILHSEKNDIKESIFGEYLALTHVSFHPDFRVPGCVYCRETEKYDLRIEKEVNVNPGAEPEWKKIGISVKSVNFEPPKHFCCSEEHRLVIQGQLSKPLNFLNQNDGENILLHNWNCDACKKNPVQKVVKKPPDSWSGLNCQCSGKFKEILRGLKFGTVYLVHADKYFELRYALCTFDQRTFRGQGKQFKLRDFCFKKKFPICAQHHCVPRRRGSDGKVRIPTLIEID</sequence>